<keyword evidence="1 6" id="KW-0597">Phosphoprotein</keyword>
<comment type="caution">
    <text evidence="8">The sequence shown here is derived from an EMBL/GenBank/DDBJ whole genome shotgun (WGS) entry which is preliminary data.</text>
</comment>
<dbReference type="InterPro" id="IPR001789">
    <property type="entry name" value="Sig_transdc_resp-reg_receiver"/>
</dbReference>
<dbReference type="PANTHER" id="PTHR48111:SF1">
    <property type="entry name" value="TWO-COMPONENT RESPONSE REGULATOR ORR33"/>
    <property type="match status" value="1"/>
</dbReference>
<evidence type="ECO:0000256" key="1">
    <source>
        <dbReference type="ARBA" id="ARBA00022553"/>
    </source>
</evidence>
<evidence type="ECO:0000256" key="3">
    <source>
        <dbReference type="ARBA" id="ARBA00023015"/>
    </source>
</evidence>
<evidence type="ECO:0000313" key="8">
    <source>
        <dbReference type="EMBL" id="MFF5296960.1"/>
    </source>
</evidence>
<feature type="modified residue" description="4-aspartylphosphate" evidence="6">
    <location>
        <position position="52"/>
    </location>
</feature>
<keyword evidence="3" id="KW-0805">Transcription regulation</keyword>
<dbReference type="SUPFAM" id="SSF52172">
    <property type="entry name" value="CheY-like"/>
    <property type="match status" value="1"/>
</dbReference>
<evidence type="ECO:0000256" key="5">
    <source>
        <dbReference type="ARBA" id="ARBA00023163"/>
    </source>
</evidence>
<dbReference type="Pfam" id="PF00072">
    <property type="entry name" value="Response_reg"/>
    <property type="match status" value="1"/>
</dbReference>
<dbReference type="InterPro" id="IPR011006">
    <property type="entry name" value="CheY-like_superfamily"/>
</dbReference>
<keyword evidence="9" id="KW-1185">Reference proteome</keyword>
<dbReference type="EMBL" id="JBIAZU010000009">
    <property type="protein sequence ID" value="MFF5296960.1"/>
    <property type="molecule type" value="Genomic_DNA"/>
</dbReference>
<accession>A0ABW6WUV9</accession>
<dbReference type="Gene3D" id="3.40.50.2300">
    <property type="match status" value="1"/>
</dbReference>
<feature type="domain" description="Response regulatory" evidence="7">
    <location>
        <begin position="3"/>
        <end position="119"/>
    </location>
</feature>
<evidence type="ECO:0000256" key="6">
    <source>
        <dbReference type="PROSITE-ProRule" id="PRU00169"/>
    </source>
</evidence>
<dbReference type="InterPro" id="IPR039420">
    <property type="entry name" value="WalR-like"/>
</dbReference>
<evidence type="ECO:0000259" key="7">
    <source>
        <dbReference type="PROSITE" id="PS50110"/>
    </source>
</evidence>
<keyword evidence="2" id="KW-0902">Two-component regulatory system</keyword>
<dbReference type="RefSeq" id="WP_020515825.1">
    <property type="nucleotide sequence ID" value="NZ_JBIAZU010000009.1"/>
</dbReference>
<keyword evidence="5" id="KW-0804">Transcription</keyword>
<dbReference type="SMART" id="SM00448">
    <property type="entry name" value="REC"/>
    <property type="match status" value="1"/>
</dbReference>
<proteinExistence type="predicted"/>
<protein>
    <submittedName>
        <fullName evidence="8">Response regulator transcription factor</fullName>
    </submittedName>
</protein>
<sequence>MSTVLIADDDADHRELLTLALRRAGHHVVTADDATAAMTALRTGGIDAALLDVRMPGESGIELCRRLRADPVTALLPVMLISADVNDQRILAALQAGADDYLTKPFHRTELCARLDNLMLRKPVAAGKSATAAAAAAMAATRAVRTAAIPAPEPRRRHSA</sequence>
<evidence type="ECO:0000256" key="2">
    <source>
        <dbReference type="ARBA" id="ARBA00023012"/>
    </source>
</evidence>
<evidence type="ECO:0000313" key="9">
    <source>
        <dbReference type="Proteomes" id="UP001602245"/>
    </source>
</evidence>
<name>A0ABW6WUV9_9ACTN</name>
<evidence type="ECO:0000256" key="4">
    <source>
        <dbReference type="ARBA" id="ARBA00023125"/>
    </source>
</evidence>
<gene>
    <name evidence="8" type="ORF">ACFY35_46650</name>
</gene>
<keyword evidence="4" id="KW-0238">DNA-binding</keyword>
<organism evidence="8 9">
    <name type="scientific">Paractinoplanes globisporus</name>
    <dbReference type="NCBI Taxonomy" id="113565"/>
    <lineage>
        <taxon>Bacteria</taxon>
        <taxon>Bacillati</taxon>
        <taxon>Actinomycetota</taxon>
        <taxon>Actinomycetes</taxon>
        <taxon>Micromonosporales</taxon>
        <taxon>Micromonosporaceae</taxon>
        <taxon>Paractinoplanes</taxon>
    </lineage>
</organism>
<reference evidence="8 9" key="1">
    <citation type="submission" date="2024-10" db="EMBL/GenBank/DDBJ databases">
        <title>The Natural Products Discovery Center: Release of the First 8490 Sequenced Strains for Exploring Actinobacteria Biosynthetic Diversity.</title>
        <authorList>
            <person name="Kalkreuter E."/>
            <person name="Kautsar S.A."/>
            <person name="Yang D."/>
            <person name="Bader C.D."/>
            <person name="Teijaro C.N."/>
            <person name="Fluegel L."/>
            <person name="Davis C.M."/>
            <person name="Simpson J.R."/>
            <person name="Lauterbach L."/>
            <person name="Steele A.D."/>
            <person name="Gui C."/>
            <person name="Meng S."/>
            <person name="Li G."/>
            <person name="Viehrig K."/>
            <person name="Ye F."/>
            <person name="Su P."/>
            <person name="Kiefer A.F."/>
            <person name="Nichols A."/>
            <person name="Cepeda A.J."/>
            <person name="Yan W."/>
            <person name="Fan B."/>
            <person name="Jiang Y."/>
            <person name="Adhikari A."/>
            <person name="Zheng C.-J."/>
            <person name="Schuster L."/>
            <person name="Cowan T.M."/>
            <person name="Smanski M.J."/>
            <person name="Chevrette M.G."/>
            <person name="De Carvalho L.P.S."/>
            <person name="Shen B."/>
        </authorList>
    </citation>
    <scope>NUCLEOTIDE SEQUENCE [LARGE SCALE GENOMIC DNA]</scope>
    <source>
        <strain evidence="8 9">NPDC000087</strain>
    </source>
</reference>
<dbReference type="Proteomes" id="UP001602245">
    <property type="component" value="Unassembled WGS sequence"/>
</dbReference>
<dbReference type="PROSITE" id="PS50110">
    <property type="entry name" value="RESPONSE_REGULATORY"/>
    <property type="match status" value="1"/>
</dbReference>
<dbReference type="PANTHER" id="PTHR48111">
    <property type="entry name" value="REGULATOR OF RPOS"/>
    <property type="match status" value="1"/>
</dbReference>